<name>A0A5D3YIG7_9BACT</name>
<dbReference type="Proteomes" id="UP000324595">
    <property type="component" value="Unassembled WGS sequence"/>
</dbReference>
<evidence type="ECO:0000256" key="1">
    <source>
        <dbReference type="SAM" id="MobiDB-lite"/>
    </source>
</evidence>
<feature type="compositionally biased region" description="Basic and acidic residues" evidence="1">
    <location>
        <begin position="348"/>
        <end position="357"/>
    </location>
</feature>
<gene>
    <name evidence="2" type="ORF">LX73_2276</name>
</gene>
<evidence type="ECO:0000313" key="2">
    <source>
        <dbReference type="EMBL" id="TYP92030.1"/>
    </source>
</evidence>
<feature type="compositionally biased region" description="Polar residues" evidence="1">
    <location>
        <begin position="277"/>
        <end position="286"/>
    </location>
</feature>
<feature type="region of interest" description="Disordered" evidence="1">
    <location>
        <begin position="254"/>
        <end position="492"/>
    </location>
</feature>
<dbReference type="EMBL" id="VNHY01000004">
    <property type="protein sequence ID" value="TYP92030.1"/>
    <property type="molecule type" value="Genomic_DNA"/>
</dbReference>
<feature type="compositionally biased region" description="Acidic residues" evidence="1">
    <location>
        <begin position="388"/>
        <end position="400"/>
    </location>
</feature>
<accession>A0A5D3YIG7</accession>
<keyword evidence="3" id="KW-1185">Reference proteome</keyword>
<evidence type="ECO:0000313" key="3">
    <source>
        <dbReference type="Proteomes" id="UP000324595"/>
    </source>
</evidence>
<dbReference type="RefSeq" id="WP_148899596.1">
    <property type="nucleotide sequence ID" value="NZ_VNHY01000004.1"/>
</dbReference>
<proteinExistence type="predicted"/>
<dbReference type="AlphaFoldDB" id="A0A5D3YIG7"/>
<sequence length="591" mass="67733">MQQIIQRITQKFIDRLPDNDQYYRLDELRGWDFPPYIVQRIRIELERNLAESMIIPKTDWANTRSDAVLDAWQQFVDAIRAEARLPASYGKTVIETAVADVVEMLVQPCKTIPDVIFGSDESLSAEEINKRLQSVVVYRHFSRLILRYMQKKELDRLSKSRCKDIIREADQKLTKRYSPLNWAQMLDTLFKLLDGNIDSELLRLFFEDKNCPRVARHFDLMNKELSRAELIEELSSPDLLNFEGYEDEQSRLFEDQPAESAVDKNEQEIVKEENKKNQQIQNASDETQADKKETQNELQSSAEDDPEEVDIASTFAKQSKEQAKKDSDTSSEAQEEKGDTESTQSDSEENKEQKLKALNDAFAGQLNDETDEGTAVSKVSEVEKSDAEQEESDDELDPSEPAESKNAEADNTSGDNVPGNTEKETSGEEDQPSEAKEVDDKEESEGDLQEEKEAASQTNGQQEDENPMWMRFVSDEEMGEYREEQEAEDEGFIEDPIIDLTSEDTLDNEVEELADLLEGDRELFVEEIFGGSERAFDSAVEDIAAYSSWSDASKYIEKDIFKRNLVDVYSEAAVDFTDQLQSYFLEKENRN</sequence>
<dbReference type="OrthoDB" id="1522587at2"/>
<protein>
    <submittedName>
        <fullName evidence="2">Uncharacterized protein</fullName>
    </submittedName>
</protein>
<feature type="compositionally biased region" description="Polar residues" evidence="1">
    <location>
        <begin position="409"/>
        <end position="419"/>
    </location>
</feature>
<reference evidence="2 3" key="1">
    <citation type="submission" date="2019-07" db="EMBL/GenBank/DDBJ databases">
        <title>Genomic Encyclopedia of Archaeal and Bacterial Type Strains, Phase II (KMG-II): from individual species to whole genera.</title>
        <authorList>
            <person name="Goeker M."/>
        </authorList>
    </citation>
    <scope>NUCLEOTIDE SEQUENCE [LARGE SCALE GENOMIC DNA]</scope>
    <source>
        <strain evidence="2 3">DSM 21935</strain>
    </source>
</reference>
<comment type="caution">
    <text evidence="2">The sequence shown here is derived from an EMBL/GenBank/DDBJ whole genome shotgun (WGS) entry which is preliminary data.</text>
</comment>
<feature type="compositionally biased region" description="Basic and acidic residues" evidence="1">
    <location>
        <begin position="261"/>
        <end position="276"/>
    </location>
</feature>
<feature type="compositionally biased region" description="Basic and acidic residues" evidence="1">
    <location>
        <begin position="318"/>
        <end position="340"/>
    </location>
</feature>
<organism evidence="2 3">
    <name type="scientific">Fodinibius salinus</name>
    <dbReference type="NCBI Taxonomy" id="860790"/>
    <lineage>
        <taxon>Bacteria</taxon>
        <taxon>Pseudomonadati</taxon>
        <taxon>Balneolota</taxon>
        <taxon>Balneolia</taxon>
        <taxon>Balneolales</taxon>
        <taxon>Balneolaceae</taxon>
        <taxon>Fodinibius</taxon>
    </lineage>
</organism>